<accession>A0A149VG42</accession>
<organism evidence="1 2">
    <name type="scientific">Acetobacter malorum</name>
    <dbReference type="NCBI Taxonomy" id="178901"/>
    <lineage>
        <taxon>Bacteria</taxon>
        <taxon>Pseudomonadati</taxon>
        <taxon>Pseudomonadota</taxon>
        <taxon>Alphaproteobacteria</taxon>
        <taxon>Acetobacterales</taxon>
        <taxon>Acetobacteraceae</taxon>
        <taxon>Acetobacter</taxon>
    </lineage>
</organism>
<name>A0A149VG42_9PROT</name>
<protein>
    <submittedName>
        <fullName evidence="1">Uncharacterized protein</fullName>
    </submittedName>
</protein>
<comment type="caution">
    <text evidence="1">The sequence shown here is derived from an EMBL/GenBank/DDBJ whole genome shotgun (WGS) entry which is preliminary data.</text>
</comment>
<dbReference type="AlphaFoldDB" id="A0A149VG42"/>
<dbReference type="Proteomes" id="UP000075538">
    <property type="component" value="Unassembled WGS sequence"/>
</dbReference>
<proteinExistence type="predicted"/>
<sequence>MAVAEKLNARIQLMVSRTMNGAQFKSMIGNRIRKERDDLIASGAAAPGYVRRVDGSLGKPEEDVRLHGGSVTYIFSTIAQATNWALMECRNRSPVSSGAFRDSWSVLVDGKAWTKSPAEIPMGSEVWIVNTMPYARKIEVGGQQIRVPPRIVESVRQSLMRRYKRVRALRAFKPLQGGRDARGDPVPYILRSAGIASGISWNKKEGWGRKHAAYVSRRKDRQAGEQMLYPTLILTEKW</sequence>
<reference evidence="1 2" key="1">
    <citation type="submission" date="2015-06" db="EMBL/GenBank/DDBJ databases">
        <title>Improved classification and identification of acetic acid bacteria using matrix-assisted laser desorption/ionization time-of-flight mass spectrometry; Gluconobacter nephelii and Gluconobacter uchimurae are later heterotypic synonyms of Gluconobacter japonicus and Gluconobacter oxydans, respectively.</title>
        <authorList>
            <person name="Li L."/>
            <person name="Cleenwerck I."/>
            <person name="De Vuyst L."/>
            <person name="Vandamme P."/>
        </authorList>
    </citation>
    <scope>NUCLEOTIDE SEQUENCE [LARGE SCALE GENOMIC DNA]</scope>
    <source>
        <strain evidence="1 2">LMG 1604</strain>
    </source>
</reference>
<evidence type="ECO:0000313" key="1">
    <source>
        <dbReference type="EMBL" id="KXV79102.1"/>
    </source>
</evidence>
<dbReference type="PATRIC" id="fig|178901.15.peg.1866"/>
<dbReference type="RefSeq" id="WP_061490384.1">
    <property type="nucleotide sequence ID" value="NZ_LHZZ01000383.1"/>
</dbReference>
<dbReference type="EMBL" id="LHZZ01000383">
    <property type="protein sequence ID" value="KXV79102.1"/>
    <property type="molecule type" value="Genomic_DNA"/>
</dbReference>
<gene>
    <name evidence="1" type="ORF">AD953_03475</name>
</gene>
<evidence type="ECO:0000313" key="2">
    <source>
        <dbReference type="Proteomes" id="UP000075538"/>
    </source>
</evidence>